<protein>
    <submittedName>
        <fullName evidence="1">Uncharacterized protein</fullName>
    </submittedName>
</protein>
<keyword evidence="2" id="KW-1185">Reference proteome</keyword>
<evidence type="ECO:0000313" key="1">
    <source>
        <dbReference type="EnsemblMetazoa" id="CJA36544.1"/>
    </source>
</evidence>
<dbReference type="InterPro" id="IPR052083">
    <property type="entry name" value="Aminoacylase-1_M20A"/>
</dbReference>
<dbReference type="Proteomes" id="UP000005237">
    <property type="component" value="Unassembled WGS sequence"/>
</dbReference>
<proteinExistence type="predicted"/>
<dbReference type="PANTHER" id="PTHR45892">
    <property type="entry name" value="AMINOACYLASE-1"/>
    <property type="match status" value="1"/>
</dbReference>
<name>A0A8R1EMC6_CAEJA</name>
<reference evidence="1" key="2">
    <citation type="submission" date="2022-06" db="UniProtKB">
        <authorList>
            <consortium name="EnsemblMetazoa"/>
        </authorList>
    </citation>
    <scope>IDENTIFICATION</scope>
    <source>
        <strain evidence="1">DF5081</strain>
    </source>
</reference>
<dbReference type="PANTHER" id="PTHR45892:SF1">
    <property type="entry name" value="AMINOACYLASE-1"/>
    <property type="match status" value="1"/>
</dbReference>
<evidence type="ECO:0000313" key="2">
    <source>
        <dbReference type="Proteomes" id="UP000005237"/>
    </source>
</evidence>
<dbReference type="AlphaFoldDB" id="A0A8R1EMC6"/>
<organism evidence="1 2">
    <name type="scientific">Caenorhabditis japonica</name>
    <dbReference type="NCBI Taxonomy" id="281687"/>
    <lineage>
        <taxon>Eukaryota</taxon>
        <taxon>Metazoa</taxon>
        <taxon>Ecdysozoa</taxon>
        <taxon>Nematoda</taxon>
        <taxon>Chromadorea</taxon>
        <taxon>Rhabditida</taxon>
        <taxon>Rhabditina</taxon>
        <taxon>Rhabditomorpha</taxon>
        <taxon>Rhabditoidea</taxon>
        <taxon>Rhabditidae</taxon>
        <taxon>Peloderinae</taxon>
        <taxon>Caenorhabditis</taxon>
    </lineage>
</organism>
<dbReference type="GO" id="GO:0004046">
    <property type="term" value="F:aminoacylase activity"/>
    <property type="evidence" value="ECO:0007669"/>
    <property type="project" value="TreeGrafter"/>
</dbReference>
<accession>A0A8R1EMC6</accession>
<sequence length="76" mass="8655">MLSSIFFCTCFQQGIRAIGFSPIINTPSLLHDHNEFLNEKTFLRGNNITVLVNFSFDYIIGVQIYETLINNLANVI</sequence>
<dbReference type="Gene3D" id="1.10.150.900">
    <property type="match status" value="1"/>
</dbReference>
<reference evidence="2" key="1">
    <citation type="submission" date="2010-08" db="EMBL/GenBank/DDBJ databases">
        <authorList>
            <consortium name="Caenorhabditis japonica Sequencing Consortium"/>
            <person name="Wilson R.K."/>
        </authorList>
    </citation>
    <scope>NUCLEOTIDE SEQUENCE [LARGE SCALE GENOMIC DNA]</scope>
    <source>
        <strain evidence="2">DF5081</strain>
    </source>
</reference>
<dbReference type="EnsemblMetazoa" id="CJA36544.1">
    <property type="protein sequence ID" value="CJA36544.1"/>
    <property type="gene ID" value="WBGene00212391"/>
</dbReference>